<keyword evidence="2 9" id="KW-0240">DNA-directed RNA polymerase</keyword>
<dbReference type="PROSITE" id="PS00718">
    <property type="entry name" value="SIGMA54_2"/>
    <property type="match status" value="1"/>
</dbReference>
<dbReference type="Gene3D" id="1.10.10.1330">
    <property type="entry name" value="RNA polymerase sigma-54 factor, core-binding domain"/>
    <property type="match status" value="1"/>
</dbReference>
<dbReference type="GO" id="GO:0001216">
    <property type="term" value="F:DNA-binding transcription activator activity"/>
    <property type="evidence" value="ECO:0007669"/>
    <property type="project" value="InterPro"/>
</dbReference>
<name>A0A8J6U0U5_9HYPH</name>
<dbReference type="PANTHER" id="PTHR32248:SF4">
    <property type="entry name" value="RNA POLYMERASE SIGMA-54 FACTOR"/>
    <property type="match status" value="1"/>
</dbReference>
<dbReference type="GO" id="GO:0003677">
    <property type="term" value="F:DNA binding"/>
    <property type="evidence" value="ECO:0007669"/>
    <property type="project" value="UniProtKB-KW"/>
</dbReference>
<dbReference type="PROSITE" id="PS50044">
    <property type="entry name" value="SIGMA54_3"/>
    <property type="match status" value="1"/>
</dbReference>
<comment type="caution">
    <text evidence="12">The sequence shown here is derived from an EMBL/GenBank/DDBJ whole genome shotgun (WGS) entry which is preliminary data.</text>
</comment>
<dbReference type="InterPro" id="IPR007046">
    <property type="entry name" value="RNA_pol_sigma_54_core-bd"/>
</dbReference>
<comment type="similarity">
    <text evidence="1 9">Belongs to the sigma-54 factor family.</text>
</comment>
<dbReference type="InterPro" id="IPR007634">
    <property type="entry name" value="RNA_pol_sigma_54_DNA-bd"/>
</dbReference>
<dbReference type="GO" id="GO:0016779">
    <property type="term" value="F:nucleotidyltransferase activity"/>
    <property type="evidence" value="ECO:0007669"/>
    <property type="project" value="UniProtKB-KW"/>
</dbReference>
<dbReference type="RefSeq" id="WP_188162611.1">
    <property type="nucleotide sequence ID" value="NZ_JACVVX010000001.1"/>
</dbReference>
<keyword evidence="3 9" id="KW-0808">Transferase</keyword>
<dbReference type="Pfam" id="PF04552">
    <property type="entry name" value="Sigma54_DBD"/>
    <property type="match status" value="1"/>
</dbReference>
<comment type="function">
    <text evidence="9">Sigma factors are initiation factors that promote the attachment of RNA polymerase to specific initiation sites and are then released.</text>
</comment>
<evidence type="ECO:0000256" key="5">
    <source>
        <dbReference type="ARBA" id="ARBA00023015"/>
    </source>
</evidence>
<gene>
    <name evidence="12" type="primary">rpoN</name>
    <name evidence="12" type="ORF">ICI42_00620</name>
</gene>
<dbReference type="InterPro" id="IPR038709">
    <property type="entry name" value="RpoN_core-bd_sf"/>
</dbReference>
<evidence type="ECO:0000256" key="7">
    <source>
        <dbReference type="ARBA" id="ARBA00023125"/>
    </source>
</evidence>
<protein>
    <recommendedName>
        <fullName evidence="9">RNA polymerase sigma-54 factor</fullName>
    </recommendedName>
</protein>
<dbReference type="NCBIfam" id="NF009118">
    <property type="entry name" value="PRK12469.1"/>
    <property type="match status" value="1"/>
</dbReference>
<evidence type="ECO:0000259" key="10">
    <source>
        <dbReference type="Pfam" id="PF04552"/>
    </source>
</evidence>
<dbReference type="PANTHER" id="PTHR32248">
    <property type="entry name" value="RNA POLYMERASE SIGMA-54 FACTOR"/>
    <property type="match status" value="1"/>
</dbReference>
<dbReference type="Proteomes" id="UP000643405">
    <property type="component" value="Unassembled WGS sequence"/>
</dbReference>
<feature type="domain" description="RNA polymerase sigma factor 54 core-binding" evidence="11">
    <location>
        <begin position="135"/>
        <end position="323"/>
    </location>
</feature>
<dbReference type="Pfam" id="PF04963">
    <property type="entry name" value="Sigma54_CBD"/>
    <property type="match status" value="1"/>
</dbReference>
<keyword evidence="8 9" id="KW-0804">Transcription</keyword>
<dbReference type="GO" id="GO:0016987">
    <property type="term" value="F:sigma factor activity"/>
    <property type="evidence" value="ECO:0007669"/>
    <property type="project" value="UniProtKB-KW"/>
</dbReference>
<dbReference type="GO" id="GO:0006352">
    <property type="term" value="P:DNA-templated transcription initiation"/>
    <property type="evidence" value="ECO:0007669"/>
    <property type="project" value="InterPro"/>
</dbReference>
<dbReference type="EMBL" id="JACVVX010000001">
    <property type="protein sequence ID" value="MBD0413158.1"/>
    <property type="molecule type" value="Genomic_DNA"/>
</dbReference>
<evidence type="ECO:0000313" key="12">
    <source>
        <dbReference type="EMBL" id="MBD0413158.1"/>
    </source>
</evidence>
<keyword evidence="4 9" id="KW-0548">Nucleotidyltransferase</keyword>
<dbReference type="NCBIfam" id="NF004596">
    <property type="entry name" value="PRK05932.1-3"/>
    <property type="match status" value="1"/>
</dbReference>
<evidence type="ECO:0000256" key="2">
    <source>
        <dbReference type="ARBA" id="ARBA00022478"/>
    </source>
</evidence>
<dbReference type="AlphaFoldDB" id="A0A8J6U0U5"/>
<evidence type="ECO:0000256" key="8">
    <source>
        <dbReference type="ARBA" id="ARBA00023163"/>
    </source>
</evidence>
<dbReference type="Pfam" id="PF00309">
    <property type="entry name" value="Sigma54_AID"/>
    <property type="match status" value="1"/>
</dbReference>
<keyword evidence="6 9" id="KW-0731">Sigma factor</keyword>
<proteinExistence type="inferred from homology"/>
<keyword evidence="7 9" id="KW-0238">DNA-binding</keyword>
<evidence type="ECO:0000256" key="6">
    <source>
        <dbReference type="ARBA" id="ARBA00023082"/>
    </source>
</evidence>
<evidence type="ECO:0000256" key="3">
    <source>
        <dbReference type="ARBA" id="ARBA00022679"/>
    </source>
</evidence>
<dbReference type="PROSITE" id="PS00717">
    <property type="entry name" value="SIGMA54_1"/>
    <property type="match status" value="1"/>
</dbReference>
<reference evidence="12" key="1">
    <citation type="submission" date="2020-09" db="EMBL/GenBank/DDBJ databases">
        <title>Genome seq and assembly of Tianweitania sp.</title>
        <authorList>
            <person name="Chhetri G."/>
        </authorList>
    </citation>
    <scope>NUCLEOTIDE SEQUENCE</scope>
    <source>
        <strain evidence="12">Rool2</strain>
    </source>
</reference>
<keyword evidence="13" id="KW-1185">Reference proteome</keyword>
<evidence type="ECO:0000256" key="9">
    <source>
        <dbReference type="PIRNR" id="PIRNR000774"/>
    </source>
</evidence>
<dbReference type="NCBIfam" id="TIGR02395">
    <property type="entry name" value="rpoN_sigma"/>
    <property type="match status" value="1"/>
</dbReference>
<evidence type="ECO:0000256" key="1">
    <source>
        <dbReference type="ARBA" id="ARBA00008798"/>
    </source>
</evidence>
<evidence type="ECO:0000259" key="11">
    <source>
        <dbReference type="Pfam" id="PF04963"/>
    </source>
</evidence>
<dbReference type="PRINTS" id="PR00045">
    <property type="entry name" value="SIGMA54FCT"/>
</dbReference>
<keyword evidence="5 9" id="KW-0805">Transcription regulation</keyword>
<feature type="domain" description="RNA polymerase sigma factor 54 DNA-binding" evidence="10">
    <location>
        <begin position="338"/>
        <end position="497"/>
    </location>
</feature>
<evidence type="ECO:0000256" key="4">
    <source>
        <dbReference type="ARBA" id="ARBA00022695"/>
    </source>
</evidence>
<organism evidence="12 13">
    <name type="scientific">Oryzicola mucosus</name>
    <dbReference type="NCBI Taxonomy" id="2767425"/>
    <lineage>
        <taxon>Bacteria</taxon>
        <taxon>Pseudomonadati</taxon>
        <taxon>Pseudomonadota</taxon>
        <taxon>Alphaproteobacteria</taxon>
        <taxon>Hyphomicrobiales</taxon>
        <taxon>Phyllobacteriaceae</taxon>
        <taxon>Oryzicola</taxon>
    </lineage>
</organism>
<dbReference type="GO" id="GO:0000428">
    <property type="term" value="C:DNA-directed RNA polymerase complex"/>
    <property type="evidence" value="ECO:0007669"/>
    <property type="project" value="UniProtKB-KW"/>
</dbReference>
<evidence type="ECO:0000313" key="13">
    <source>
        <dbReference type="Proteomes" id="UP000643405"/>
    </source>
</evidence>
<dbReference type="PIRSF" id="PIRSF000774">
    <property type="entry name" value="RpoN"/>
    <property type="match status" value="1"/>
</dbReference>
<dbReference type="InterPro" id="IPR000394">
    <property type="entry name" value="RNA_pol_sigma_54"/>
</dbReference>
<sequence>MSLSAKLQLRQSQSLVMTPQLMQSIRLLQLTHLELDRFIDEEIERNPLLERAVVEGGAGETIDAAPEPQPAVSEDWFDPGESFSAESMSEKFDTSLENIFPDDPGAAERLSPDLAGQWKNTSTGTGGPLPEGFDMEDIAAAPVTLRDHIGEQIAFTFSQPADRLIAVELTEWLDDAGYFRGDIEEVAERLGVDSTAVRTVLERCRAAFDPAGLFAADLAECLRLQLIRRDRLDPAMMALLSNLPLLARHDFQALKKLCGVDDEDLLDMTAEIRALDPRPGLAFSGGPTDAIVPDVEVRRAADGSWIVELNSETLPRVLVDQAYYASVSSHVRSTTEKDFLAECMQNANWLTRSLDQRAKTILKVASEIVRQQDAFLTHGVRHLRPLNLKTVADAIGMHESTVSRVTSNKYILTTRGVFELRYFFTAAIASASGGDAHSSESVRDRIRQMIESEQPADVLSDDAIVDILKEGGVEIARRTVAKYREGMNIASSVQRRREKRAMASAGR</sequence>
<accession>A0A8J6U0U5</accession>
<dbReference type="Gene3D" id="1.10.10.60">
    <property type="entry name" value="Homeodomain-like"/>
    <property type="match status" value="1"/>
</dbReference>